<name>A0A1G2U166_9BACT</name>
<protein>
    <submittedName>
        <fullName evidence="1">Uncharacterized protein</fullName>
    </submittedName>
</protein>
<dbReference type="AlphaFoldDB" id="A0A1G2U166"/>
<sequence length="115" mass="12904">MTIWKRLFGKPEKVVDLVDSQTMTRLRRSLIPLVDGADLAVRQYQLVLSVCGLRQDLEGNFLDAVPLTMIRVEDPNKKFMDAIIQIEHAIVSGKVDILIVKEVVAEALQICANTD</sequence>
<dbReference type="Proteomes" id="UP000176800">
    <property type="component" value="Unassembled WGS sequence"/>
</dbReference>
<reference evidence="1 2" key="1">
    <citation type="journal article" date="2016" name="Nat. Commun.">
        <title>Thousands of microbial genomes shed light on interconnected biogeochemical processes in an aquifer system.</title>
        <authorList>
            <person name="Anantharaman K."/>
            <person name="Brown C.T."/>
            <person name="Hug L.A."/>
            <person name="Sharon I."/>
            <person name="Castelle C.J."/>
            <person name="Probst A.J."/>
            <person name="Thomas B.C."/>
            <person name="Singh A."/>
            <person name="Wilkins M.J."/>
            <person name="Karaoz U."/>
            <person name="Brodie E.L."/>
            <person name="Williams K.H."/>
            <person name="Hubbard S.S."/>
            <person name="Banfield J.F."/>
        </authorList>
    </citation>
    <scope>NUCLEOTIDE SEQUENCE [LARGE SCALE GENOMIC DNA]</scope>
</reference>
<accession>A0A1G2U166</accession>
<evidence type="ECO:0000313" key="1">
    <source>
        <dbReference type="EMBL" id="OHB03265.1"/>
    </source>
</evidence>
<comment type="caution">
    <text evidence="1">The sequence shown here is derived from an EMBL/GenBank/DDBJ whole genome shotgun (WGS) entry which is preliminary data.</text>
</comment>
<dbReference type="EMBL" id="MHWE01000021">
    <property type="protein sequence ID" value="OHB03265.1"/>
    <property type="molecule type" value="Genomic_DNA"/>
</dbReference>
<proteinExistence type="predicted"/>
<organism evidence="1 2">
    <name type="scientific">Candidatus Zambryskibacteria bacterium RIFCSPLOWO2_01_FULL_45_21</name>
    <dbReference type="NCBI Taxonomy" id="1802761"/>
    <lineage>
        <taxon>Bacteria</taxon>
        <taxon>Candidatus Zambryskiibacteriota</taxon>
    </lineage>
</organism>
<evidence type="ECO:0000313" key="2">
    <source>
        <dbReference type="Proteomes" id="UP000176800"/>
    </source>
</evidence>
<gene>
    <name evidence="1" type="ORF">A3B14_00625</name>
</gene>